<dbReference type="PANTHER" id="PTHR34580:SF1">
    <property type="entry name" value="PROTEIN PAFC"/>
    <property type="match status" value="1"/>
</dbReference>
<dbReference type="Pfam" id="PF13280">
    <property type="entry name" value="WYL"/>
    <property type="match status" value="1"/>
</dbReference>
<name>A0ABW0PJD8_9BURK</name>
<dbReference type="Proteomes" id="UP001596031">
    <property type="component" value="Unassembled WGS sequence"/>
</dbReference>
<protein>
    <submittedName>
        <fullName evidence="3">Helix-turn-helix transcriptional regulator</fullName>
    </submittedName>
</protein>
<feature type="domain" description="WCX" evidence="2">
    <location>
        <begin position="241"/>
        <end position="318"/>
    </location>
</feature>
<dbReference type="InterPro" id="IPR057727">
    <property type="entry name" value="WCX_dom"/>
</dbReference>
<accession>A0ABW0PJD8</accession>
<reference evidence="4" key="1">
    <citation type="journal article" date="2019" name="Int. J. Syst. Evol. Microbiol.">
        <title>The Global Catalogue of Microorganisms (GCM) 10K type strain sequencing project: providing services to taxonomists for standard genome sequencing and annotation.</title>
        <authorList>
            <consortium name="The Broad Institute Genomics Platform"/>
            <consortium name="The Broad Institute Genome Sequencing Center for Infectious Disease"/>
            <person name="Wu L."/>
            <person name="Ma J."/>
        </authorList>
    </citation>
    <scope>NUCLEOTIDE SEQUENCE [LARGE SCALE GENOMIC DNA]</scope>
    <source>
        <strain evidence="4">CCUG 38813</strain>
    </source>
</reference>
<keyword evidence="4" id="KW-1185">Reference proteome</keyword>
<evidence type="ECO:0000313" key="3">
    <source>
        <dbReference type="EMBL" id="MFC5511857.1"/>
    </source>
</evidence>
<evidence type="ECO:0000313" key="4">
    <source>
        <dbReference type="Proteomes" id="UP001596031"/>
    </source>
</evidence>
<dbReference type="RefSeq" id="WP_379721303.1">
    <property type="nucleotide sequence ID" value="NZ_JBHSMS010000038.1"/>
</dbReference>
<gene>
    <name evidence="3" type="ORF">ACFPOU_12065</name>
</gene>
<comment type="caution">
    <text evidence="3">The sequence shown here is derived from an EMBL/GenBank/DDBJ whole genome shotgun (WGS) entry which is preliminary data.</text>
</comment>
<organism evidence="3 4">
    <name type="scientific">Massilia jejuensis</name>
    <dbReference type="NCBI Taxonomy" id="648894"/>
    <lineage>
        <taxon>Bacteria</taxon>
        <taxon>Pseudomonadati</taxon>
        <taxon>Pseudomonadota</taxon>
        <taxon>Betaproteobacteria</taxon>
        <taxon>Burkholderiales</taxon>
        <taxon>Oxalobacteraceae</taxon>
        <taxon>Telluria group</taxon>
        <taxon>Massilia</taxon>
    </lineage>
</organism>
<proteinExistence type="predicted"/>
<dbReference type="PROSITE" id="PS52050">
    <property type="entry name" value="WYL"/>
    <property type="match status" value="1"/>
</dbReference>
<evidence type="ECO:0000259" key="2">
    <source>
        <dbReference type="Pfam" id="PF25583"/>
    </source>
</evidence>
<dbReference type="Pfam" id="PF25583">
    <property type="entry name" value="WCX"/>
    <property type="match status" value="1"/>
</dbReference>
<dbReference type="InterPro" id="IPR051534">
    <property type="entry name" value="CBASS_pafABC_assoc_protein"/>
</dbReference>
<sequence>MLRLIPRAPAKIDVKNLQQRLRDADFTVTTRTVQRDLIDLSTVFPLESDDREKPYGWSWQRMAPSFDLPGLSVPDALTLTLVEQHLRNQLPPTALDALEPQFRSAARVLNELDESVTSKAWLGKVRTIAPLQPLQAPALNAESQRTVYLALMKDLQLRLRYKKRDLAEATHYPVVHPLAIVQRGGIVYLVCTFADRDAIRTLALHRVHEAELVHEAARRPDDFDVDAFIASGAFGFLTGPPIKLRATFQRPVAEHLFETPLSPDQTLTPCEDGSVLVTATVASTRTLVYWLTGFGAAVEVHGPAKLRSELKKAALGMAAIYG</sequence>
<evidence type="ECO:0000259" key="1">
    <source>
        <dbReference type="Pfam" id="PF13280"/>
    </source>
</evidence>
<feature type="domain" description="WYL" evidence="1">
    <location>
        <begin position="145"/>
        <end position="211"/>
    </location>
</feature>
<dbReference type="EMBL" id="JBHSMS010000038">
    <property type="protein sequence ID" value="MFC5511857.1"/>
    <property type="molecule type" value="Genomic_DNA"/>
</dbReference>
<dbReference type="PANTHER" id="PTHR34580">
    <property type="match status" value="1"/>
</dbReference>
<dbReference type="InterPro" id="IPR026881">
    <property type="entry name" value="WYL_dom"/>
</dbReference>